<feature type="compositionally biased region" description="Basic and acidic residues" evidence="1">
    <location>
        <begin position="2319"/>
        <end position="2338"/>
    </location>
</feature>
<feature type="compositionally biased region" description="Basic and acidic residues" evidence="1">
    <location>
        <begin position="2260"/>
        <end position="2275"/>
    </location>
</feature>
<proteinExistence type="predicted"/>
<evidence type="ECO:0000256" key="2">
    <source>
        <dbReference type="SAM" id="Phobius"/>
    </source>
</evidence>
<organism evidence="5 6">
    <name type="scientific">Klebsormidium nitens</name>
    <name type="common">Green alga</name>
    <name type="synonym">Ulothrix nitens</name>
    <dbReference type="NCBI Taxonomy" id="105231"/>
    <lineage>
        <taxon>Eukaryota</taxon>
        <taxon>Viridiplantae</taxon>
        <taxon>Streptophyta</taxon>
        <taxon>Klebsormidiophyceae</taxon>
        <taxon>Klebsormidiales</taxon>
        <taxon>Klebsormidiaceae</taxon>
        <taxon>Klebsormidium</taxon>
    </lineage>
</organism>
<keyword evidence="3" id="KW-0732">Signal</keyword>
<feature type="transmembrane region" description="Helical" evidence="2">
    <location>
        <begin position="1753"/>
        <end position="1775"/>
    </location>
</feature>
<feature type="region of interest" description="Disordered" evidence="1">
    <location>
        <begin position="2435"/>
        <end position="2456"/>
    </location>
</feature>
<feature type="compositionally biased region" description="Basic and acidic residues" evidence="1">
    <location>
        <begin position="2286"/>
        <end position="2300"/>
    </location>
</feature>
<keyword evidence="2" id="KW-1133">Transmembrane helix</keyword>
<protein>
    <recommendedName>
        <fullName evidence="4">Cadherin-like beta-sandwich-like domain-containing protein</fullName>
    </recommendedName>
</protein>
<dbReference type="Pfam" id="PF12733">
    <property type="entry name" value="Cadherin-like"/>
    <property type="match status" value="1"/>
</dbReference>
<dbReference type="Gene3D" id="2.60.120.260">
    <property type="entry name" value="Galactose-binding domain-like"/>
    <property type="match status" value="1"/>
</dbReference>
<dbReference type="InterPro" id="IPR025883">
    <property type="entry name" value="Cadherin-like_domain"/>
</dbReference>
<dbReference type="STRING" id="105231.A0A0U9HK60"/>
<feature type="signal peptide" evidence="3">
    <location>
        <begin position="1"/>
        <end position="29"/>
    </location>
</feature>
<gene>
    <name evidence="5" type="ORF">KFL_002360080</name>
</gene>
<feature type="domain" description="Cadherin-like beta-sandwich-like" evidence="4">
    <location>
        <begin position="344"/>
        <end position="431"/>
    </location>
</feature>
<evidence type="ECO:0000259" key="4">
    <source>
        <dbReference type="Pfam" id="PF12733"/>
    </source>
</evidence>
<feature type="compositionally biased region" description="Basic residues" evidence="1">
    <location>
        <begin position="2303"/>
        <end position="2316"/>
    </location>
</feature>
<evidence type="ECO:0000256" key="3">
    <source>
        <dbReference type="SAM" id="SignalP"/>
    </source>
</evidence>
<feature type="transmembrane region" description="Helical" evidence="2">
    <location>
        <begin position="1727"/>
        <end position="1747"/>
    </location>
</feature>
<name>A0A0U9HK60_KLENI</name>
<feature type="region of interest" description="Disordered" evidence="1">
    <location>
        <begin position="206"/>
        <end position="234"/>
    </location>
</feature>
<dbReference type="Proteomes" id="UP000054558">
    <property type="component" value="Unassembled WGS sequence"/>
</dbReference>
<dbReference type="PANTHER" id="PTHR34677">
    <property type="match status" value="1"/>
</dbReference>
<evidence type="ECO:0000256" key="1">
    <source>
        <dbReference type="SAM" id="MobiDB-lite"/>
    </source>
</evidence>
<evidence type="ECO:0000313" key="6">
    <source>
        <dbReference type="Proteomes" id="UP000054558"/>
    </source>
</evidence>
<evidence type="ECO:0000313" key="5">
    <source>
        <dbReference type="EMBL" id="GAQ85456.1"/>
    </source>
</evidence>
<feature type="region of interest" description="Disordered" evidence="1">
    <location>
        <begin position="436"/>
        <end position="460"/>
    </location>
</feature>
<keyword evidence="6" id="KW-1185">Reference proteome</keyword>
<reference evidence="5 6" key="1">
    <citation type="journal article" date="2014" name="Nat. Commun.">
        <title>Klebsormidium flaccidum genome reveals primary factors for plant terrestrial adaptation.</title>
        <authorList>
            <person name="Hori K."/>
            <person name="Maruyama F."/>
            <person name="Fujisawa T."/>
            <person name="Togashi T."/>
            <person name="Yamamoto N."/>
            <person name="Seo M."/>
            <person name="Sato S."/>
            <person name="Yamada T."/>
            <person name="Mori H."/>
            <person name="Tajima N."/>
            <person name="Moriyama T."/>
            <person name="Ikeuchi M."/>
            <person name="Watanabe M."/>
            <person name="Wada H."/>
            <person name="Kobayashi K."/>
            <person name="Saito M."/>
            <person name="Masuda T."/>
            <person name="Sasaki-Sekimoto Y."/>
            <person name="Mashiguchi K."/>
            <person name="Awai K."/>
            <person name="Shimojima M."/>
            <person name="Masuda S."/>
            <person name="Iwai M."/>
            <person name="Nobusawa T."/>
            <person name="Narise T."/>
            <person name="Kondo S."/>
            <person name="Saito H."/>
            <person name="Sato R."/>
            <person name="Murakawa M."/>
            <person name="Ihara Y."/>
            <person name="Oshima-Yamada Y."/>
            <person name="Ohtaka K."/>
            <person name="Satoh M."/>
            <person name="Sonobe K."/>
            <person name="Ishii M."/>
            <person name="Ohtani R."/>
            <person name="Kanamori-Sato M."/>
            <person name="Honoki R."/>
            <person name="Miyazaki D."/>
            <person name="Mochizuki H."/>
            <person name="Umetsu J."/>
            <person name="Higashi K."/>
            <person name="Shibata D."/>
            <person name="Kamiya Y."/>
            <person name="Sato N."/>
            <person name="Nakamura Y."/>
            <person name="Tabata S."/>
            <person name="Ida S."/>
            <person name="Kurokawa K."/>
            <person name="Ohta H."/>
        </authorList>
    </citation>
    <scope>NUCLEOTIDE SEQUENCE [LARGE SCALE GENOMIC DNA]</scope>
    <source>
        <strain evidence="5 6">NIES-2285</strain>
    </source>
</reference>
<keyword evidence="2" id="KW-0812">Transmembrane</keyword>
<accession>A0A0U9HK60</accession>
<feature type="compositionally biased region" description="Low complexity" evidence="1">
    <location>
        <begin position="2231"/>
        <end position="2241"/>
    </location>
</feature>
<feature type="compositionally biased region" description="Polar residues" evidence="1">
    <location>
        <begin position="2188"/>
        <end position="2198"/>
    </location>
</feature>
<feature type="transmembrane region" description="Helical" evidence="2">
    <location>
        <begin position="1686"/>
        <end position="1706"/>
    </location>
</feature>
<dbReference type="PANTHER" id="PTHR34677:SF3">
    <property type="entry name" value="BACTERIAL IG-LIKE DOMAIN-CONTAINING PROTEIN"/>
    <property type="match status" value="1"/>
</dbReference>
<keyword evidence="2" id="KW-0472">Membrane</keyword>
<sequence>MWASGVRQITWLRWGCIAVLLYLTPFAAAQGPELVVNGGFETPAIAANSSYTGNAGATGLGWVVTQSNIQLRNGITQVPVAHLGKQYIALNGGSPGQLTQNLTTISAATYTVSFWLGIDTSGGPDVKTATVNLFDISGESVLLSDSRGLGNDQYSINGSTQGTAWSRFTFTFQATSARTAVYLTSNTSGSAGLTVDDVSIRQLYTFPPPNLPPLRNPPPPYSPPPSSPPPAPPPVVTDSSLVSFDVSGVVFPPFTSAGTQYAVFLTKGAFSMTIVATPADPRALMIATVPSGSSERIISGTESVPLAAVSSGILTLTVTASDGVTSTAYFFRMFFLQGADSSLQSLSISPGTLSPPFTPTVLSYTASFDSGGIPATLAAVATDSAASITAGTGKLQRGAVNQAVTVLYGGSVLQIRVKSENEVNSTVYSISLQAPQSPPVIPTPVPPASFSKPPPDPGRLPPPVRTNLGPTVLFSSGPRSPTKDSSARFAFSATDATGTTCTDCTFYCALDSAAPGPCVFVNPGTPNPVTHSVDVTSVPEGAHSFQVSAFSPLGYLSPTATFAWVIDNHPPVTSITANVPTNRPTSVQNVVLNLTVRDPIPGGGFAECSGCVSECNMDSGPIFSCFPGQPLTYFLQPGQHTFSGRSLDVAGNQEPNFTQFSFTIDTTPPKAQLTFAPVAVTGSSYARFQFFASIAGSQARCANCTFQCQVDQMKSQPCSQGSSNGAGIEYRNLTNGAHSFRLVTTDPDGVLTSTLTYPWTAVLVGPDVSIAYKPPNLTALPNATFKYTAVSFAPSSVSADPCPGCLFRCSLDGSAPRDCDPRAGAIYTNLYEGVHTFAVSAEDVFGNVGAPTSYTWRVNFSLPLSEVTSGPPAFAAVNVSDAVLTFMGYVENKPCATCTYACQLNDDPFTACDVSTPVKLLGLRQGPQSLTVKVTDTRGVSTLSAPYQWIVDTIPPTATISDAPPPLSSSPTATFRLSATDATGANFTDCLQCTFLCSLDWGPLTRCDNLVTLTDLGTDNDVTNHVFSAVSVDQAGNQALTPAVYKWTVDRRPPVIELISRPPNPTNLADGLVSFSARGNEDSADCAECVALCSLDGQAPFACNAGPDPSLALLPFAALNAGAHAAAVTFTNPLGVSAKYIYSWVIDLVGPEVQIVPPASVLVGRNPFPVTINFSKACYGFSCVSVTSCELVLSGAAVPDPASLRSLGEVGYTLDVASIGDGQIDISIPSGVCLDAAGNPNSAASILVLFEALPPLPVLTAVDLVPVEVPPDGGASGTNGTGVAWAANKSPVPFLVDFGRSVSGFNVSGIVVDGGRAQGLIPAPNGTGSGGIFLAASPGLSPSGTSTALVSLDAPGKTVSASAFYFQIRPSRNGLVTITIPPGICVDAAGVPNSRSNNFAVVFDTEAPHVSLTRSHVDADSLYIVVRFSERVVELSEQAGESHVVYGAFEARQVSTDGCTVTDVSAQADGVSYMVTLVMSDVSGSESEGRVWIAAGAMTDFAGNPNAASETLVVEFGTVSAASTANIARGSTLIAGGLAATTGLSVAAVFPALVAHLRGFPGLPGSRTAHVARGNMVGVIGTVQTFALLRKLGTPQSEAFSRVAGSLAWVNLESQPSQRTDFAPDSAEATGANGTPPAASGRRLLELNGTVIPVPAPAWVPAPAPAPASFQSAVASSSSTSVSGLVFFRVAAALGAAIFARALLALAWRRFMSARLPAPLLFPRVEILVAFACFYAYTQACSALMAGSSAAKVFLGAVLLIVAPCGAIVAILLFLGMQVLPGTRVVLNRDRLPAGKRTWRRFVWTALFGRRCPGRWVEMSRCRHSRFLPLERFGPLFHPFRPPESPPAVSENTVAPSNKVIGSEHEIIASKTMIIASDHEITASDNEVALSRDQIRPSANQIKAPLGSRLARFLPHVARALRDLVRMLRTCHVGALLTKRLIFGALLGSHVAASGSATWQAGGLLVTSLAYLIWLLVGKPYVSRGVQGAETAAALLEVLTLSFALQSARAAAAAEAAPVSARTLGNAMLALQLLAVAGQMGYQCWAAFTELRAGWLWWREGRLNAVNRGSKRVRRSLHRRVLPDCSREEGWKQVYRTEKRKDLGSNGSLVAEELGRTRRRRDRERAADEKRRGGRGSALTSPKSSRKGRLPDEGEVPVGCQESQSGRLMRMPTGRQRDRGEGNLRASALTSPHSSRAGSRSDGGEASGGRPTSQSGRLMRMLTGRKREQKGGSLSGKSGMSPRAEAALDSPVESFSEGTPRGKNEKGGKNRDLNRRLKSVGGLGTGEKKGGSGSEARESVQRGQHRKAKNGKKHAHFGNGKELEGRHNKGEIQEEASRTGEGVGSRSVGHEPATRKGTRASGTAEEGGMRDSIAGKQLIRMKSRRKDSGGSMLSSFVVEEDPDAGAQGFFDAVGQKKLMRLKSRKREMGHATMSTFVVAESDGSESEDADRTAERSTMRVVVRQATVTSYTITRGSL</sequence>
<feature type="region of interest" description="Disordered" evidence="1">
    <location>
        <begin position="2106"/>
        <end position="2391"/>
    </location>
</feature>
<dbReference type="OrthoDB" id="1936312at2759"/>
<feature type="region of interest" description="Disordered" evidence="1">
    <location>
        <begin position="1618"/>
        <end position="1639"/>
    </location>
</feature>
<dbReference type="EMBL" id="DF237185">
    <property type="protein sequence ID" value="GAQ85456.1"/>
    <property type="molecule type" value="Genomic_DNA"/>
</dbReference>
<feature type="chain" id="PRO_5006864977" description="Cadherin-like beta-sandwich-like domain-containing protein" evidence="3">
    <location>
        <begin position="30"/>
        <end position="2477"/>
    </location>
</feature>